<reference evidence="2" key="1">
    <citation type="submission" date="2022-11" db="UniProtKB">
        <authorList>
            <consortium name="WormBaseParasite"/>
        </authorList>
    </citation>
    <scope>IDENTIFICATION</scope>
</reference>
<sequence length="188" mass="21608">MILLAKEFKEILGELLITAPLTKNETHLPCPAALRKKIIIKHKKLQIDHGNNYGDDDEDILTKAKKRGILYLYDDVHHHWTRHIFVVLEQKLCYIADPIEDANEAADGGKEKFDKEKAKKEEPENQEYAELNEFGFSSEEMHITEEWYHGNIDARQAAEQLLKHVDKGDGLYLVRKSATLIGNFVLSV</sequence>
<dbReference type="Proteomes" id="UP000887579">
    <property type="component" value="Unplaced"/>
</dbReference>
<proteinExistence type="predicted"/>
<evidence type="ECO:0000313" key="1">
    <source>
        <dbReference type="Proteomes" id="UP000887579"/>
    </source>
</evidence>
<evidence type="ECO:0000313" key="2">
    <source>
        <dbReference type="WBParaSite" id="ES5_v2.g27555.t1"/>
    </source>
</evidence>
<name>A0AC34GD17_9BILA</name>
<dbReference type="WBParaSite" id="ES5_v2.g27555.t1">
    <property type="protein sequence ID" value="ES5_v2.g27555.t1"/>
    <property type="gene ID" value="ES5_v2.g27555"/>
</dbReference>
<protein>
    <submittedName>
        <fullName evidence="2">SH2 domain-containing protein</fullName>
    </submittedName>
</protein>
<organism evidence="1 2">
    <name type="scientific">Panagrolaimus sp. ES5</name>
    <dbReference type="NCBI Taxonomy" id="591445"/>
    <lineage>
        <taxon>Eukaryota</taxon>
        <taxon>Metazoa</taxon>
        <taxon>Ecdysozoa</taxon>
        <taxon>Nematoda</taxon>
        <taxon>Chromadorea</taxon>
        <taxon>Rhabditida</taxon>
        <taxon>Tylenchina</taxon>
        <taxon>Panagrolaimomorpha</taxon>
        <taxon>Panagrolaimoidea</taxon>
        <taxon>Panagrolaimidae</taxon>
        <taxon>Panagrolaimus</taxon>
    </lineage>
</organism>
<accession>A0AC34GD17</accession>